<evidence type="ECO:0000313" key="2">
    <source>
        <dbReference type="Proteomes" id="UP000676776"/>
    </source>
</evidence>
<gene>
    <name evidence="1" type="ORF">J4050_10065</name>
</gene>
<name>A0ABS3T2X6_9FLAO</name>
<proteinExistence type="predicted"/>
<reference evidence="1 2" key="1">
    <citation type="submission" date="2021-03" db="EMBL/GenBank/DDBJ databases">
        <title>Winogradskyella sp. nov., isolated from costal sediment.</title>
        <authorList>
            <person name="Gao C."/>
        </authorList>
    </citation>
    <scope>NUCLEOTIDE SEQUENCE [LARGE SCALE GENOMIC DNA]</scope>
    <source>
        <strain evidence="1 2">DF17</strain>
    </source>
</reference>
<evidence type="ECO:0000313" key="1">
    <source>
        <dbReference type="EMBL" id="MBO3117095.1"/>
    </source>
</evidence>
<keyword evidence="2" id="KW-1185">Reference proteome</keyword>
<comment type="caution">
    <text evidence="1">The sequence shown here is derived from an EMBL/GenBank/DDBJ whole genome shotgun (WGS) entry which is preliminary data.</text>
</comment>
<dbReference type="Proteomes" id="UP000676776">
    <property type="component" value="Unassembled WGS sequence"/>
</dbReference>
<evidence type="ECO:0008006" key="3">
    <source>
        <dbReference type="Google" id="ProtNLM"/>
    </source>
</evidence>
<dbReference type="RefSeq" id="WP_208154456.1">
    <property type="nucleotide sequence ID" value="NZ_JAGEVF010000007.1"/>
</dbReference>
<sequence>MKHSFKLLVFGFCWFGLCQSQTITQTQIDSIDKAERPNKRDFEIIENVPVYKGCERKKGNTNKKKCMSQKVAQLFADNFDTAIPEDSNLDVGLVRVFVTFKIDTKGNVIAAEARGPAKFLEDEAIRVTNLIPKLKPGLQRGEPVIVPYSLPLNINLDRKKDNSERYPIYRGCDETLSNKELEACTKKRITDFIKVSFDYQMADRVFLTEESTSFQLDFTITKKGKVANVNAKANHRAVAIEAIRLAKRLPKFKAPGTKNGKPVDVPFSLLMTVYFQ</sequence>
<protein>
    <recommendedName>
        <fullName evidence="3">TonB C-terminal domain-containing protein</fullName>
    </recommendedName>
</protein>
<accession>A0ABS3T2X6</accession>
<dbReference type="Gene3D" id="3.30.1150.10">
    <property type="match status" value="2"/>
</dbReference>
<organism evidence="1 2">
    <name type="scientific">Winogradskyella pelagia</name>
    <dbReference type="NCBI Taxonomy" id="2819984"/>
    <lineage>
        <taxon>Bacteria</taxon>
        <taxon>Pseudomonadati</taxon>
        <taxon>Bacteroidota</taxon>
        <taxon>Flavobacteriia</taxon>
        <taxon>Flavobacteriales</taxon>
        <taxon>Flavobacteriaceae</taxon>
        <taxon>Winogradskyella</taxon>
    </lineage>
</organism>
<dbReference type="EMBL" id="JAGEVF010000007">
    <property type="protein sequence ID" value="MBO3117095.1"/>
    <property type="molecule type" value="Genomic_DNA"/>
</dbReference>